<gene>
    <name evidence="7" type="ORF">g.9650</name>
</gene>
<feature type="non-terminal residue" evidence="7">
    <location>
        <position position="377"/>
    </location>
</feature>
<reference evidence="7" key="1">
    <citation type="journal article" date="2016" name="Gigascience">
        <title>De novo construction of an expanded transcriptome assembly for the western tarnished plant bug, Lygus hesperus.</title>
        <authorList>
            <person name="Tassone E.E."/>
            <person name="Geib S.M."/>
            <person name="Hall B."/>
            <person name="Fabrick J.A."/>
            <person name="Brent C.S."/>
            <person name="Hull J.J."/>
        </authorList>
    </citation>
    <scope>NUCLEOTIDE SEQUENCE</scope>
</reference>
<dbReference type="PROSITE" id="PS50016">
    <property type="entry name" value="ZF_PHD_2"/>
    <property type="match status" value="1"/>
</dbReference>
<dbReference type="Gene3D" id="3.30.40.10">
    <property type="entry name" value="Zinc/RING finger domain, C3HC4 (zinc finger)"/>
    <property type="match status" value="1"/>
</dbReference>
<dbReference type="InterPro" id="IPR001965">
    <property type="entry name" value="Znf_PHD"/>
</dbReference>
<feature type="domain" description="PHD-type" evidence="6">
    <location>
        <begin position="16"/>
        <end position="71"/>
    </location>
</feature>
<keyword evidence="1" id="KW-0479">Metal-binding</keyword>
<feature type="compositionally biased region" description="Polar residues" evidence="5">
    <location>
        <begin position="252"/>
        <end position="264"/>
    </location>
</feature>
<accession>A0A146M9H2</accession>
<keyword evidence="2 4" id="KW-0863">Zinc-finger</keyword>
<dbReference type="InterPro" id="IPR019787">
    <property type="entry name" value="Znf_PHD-finger"/>
</dbReference>
<feature type="compositionally biased region" description="Basic and acidic residues" evidence="5">
    <location>
        <begin position="297"/>
        <end position="306"/>
    </location>
</feature>
<dbReference type="CDD" id="cd15489">
    <property type="entry name" value="PHD_SF"/>
    <property type="match status" value="1"/>
</dbReference>
<feature type="compositionally biased region" description="Basic and acidic residues" evidence="5">
    <location>
        <begin position="185"/>
        <end position="197"/>
    </location>
</feature>
<evidence type="ECO:0000256" key="1">
    <source>
        <dbReference type="ARBA" id="ARBA00022723"/>
    </source>
</evidence>
<feature type="compositionally biased region" description="Polar residues" evidence="5">
    <location>
        <begin position="152"/>
        <end position="173"/>
    </location>
</feature>
<dbReference type="InterPro" id="IPR013083">
    <property type="entry name" value="Znf_RING/FYVE/PHD"/>
</dbReference>
<sequence>QSGVGERVSRFIFARGMKCLKCGGVVHENRSVQCGDCLKYAHLTCVGLKELESTFIRRLEKAWYCAECQASAFQRRPTFRRPAAERYKRVVIANKKSPLLEDMPPQPNQAPKVGASDEISSLGSLNSETSPMTQSQNMSDVDKPAGPPAKKTGTTNASDFTTNPATRTQNNAKITKPPRVALVRSKMDGSRPLKTEAYKQISPSAVPGSKTPNESRVQTSSEDPPSGTSPVCATTIKPSQWPVERNRRVSESSHLQKNSTSEQVTPPRIPQRSALNHKKRPAPQAPIASTTLLLNIDKSEAEKSKASNDSPKLSCLTTPKAPERKNSTLKRRQPVQKKPVTSAGPPRVDVLNSAKPKSITAYRTESSSAKIDQKLIK</sequence>
<dbReference type="AlphaFoldDB" id="A0A146M9H2"/>
<evidence type="ECO:0000256" key="2">
    <source>
        <dbReference type="ARBA" id="ARBA00022771"/>
    </source>
</evidence>
<dbReference type="EMBL" id="GDHC01003419">
    <property type="protein sequence ID" value="JAQ15210.1"/>
    <property type="molecule type" value="Transcribed_RNA"/>
</dbReference>
<feature type="non-terminal residue" evidence="7">
    <location>
        <position position="1"/>
    </location>
</feature>
<evidence type="ECO:0000256" key="3">
    <source>
        <dbReference type="ARBA" id="ARBA00022833"/>
    </source>
</evidence>
<proteinExistence type="predicted"/>
<protein>
    <recommendedName>
        <fullName evidence="6">PHD-type domain-containing protein</fullName>
    </recommendedName>
</protein>
<dbReference type="GO" id="GO:0008270">
    <property type="term" value="F:zinc ion binding"/>
    <property type="evidence" value="ECO:0007669"/>
    <property type="project" value="UniProtKB-KW"/>
</dbReference>
<feature type="region of interest" description="Disordered" evidence="5">
    <location>
        <begin position="98"/>
        <end position="377"/>
    </location>
</feature>
<dbReference type="SUPFAM" id="SSF57903">
    <property type="entry name" value="FYVE/PHD zinc finger"/>
    <property type="match status" value="1"/>
</dbReference>
<name>A0A146M9H2_LYGHE</name>
<organism evidence="7">
    <name type="scientific">Lygus hesperus</name>
    <name type="common">Western plant bug</name>
    <dbReference type="NCBI Taxonomy" id="30085"/>
    <lineage>
        <taxon>Eukaryota</taxon>
        <taxon>Metazoa</taxon>
        <taxon>Ecdysozoa</taxon>
        <taxon>Arthropoda</taxon>
        <taxon>Hexapoda</taxon>
        <taxon>Insecta</taxon>
        <taxon>Pterygota</taxon>
        <taxon>Neoptera</taxon>
        <taxon>Paraneoptera</taxon>
        <taxon>Hemiptera</taxon>
        <taxon>Heteroptera</taxon>
        <taxon>Panheteroptera</taxon>
        <taxon>Cimicomorpha</taxon>
        <taxon>Miridae</taxon>
        <taxon>Mirini</taxon>
        <taxon>Lygus</taxon>
    </lineage>
</organism>
<evidence type="ECO:0000256" key="5">
    <source>
        <dbReference type="SAM" id="MobiDB-lite"/>
    </source>
</evidence>
<evidence type="ECO:0000259" key="6">
    <source>
        <dbReference type="PROSITE" id="PS50016"/>
    </source>
</evidence>
<evidence type="ECO:0000313" key="7">
    <source>
        <dbReference type="EMBL" id="JAQ15210.1"/>
    </source>
</evidence>
<dbReference type="SMART" id="SM00249">
    <property type="entry name" value="PHD"/>
    <property type="match status" value="1"/>
</dbReference>
<feature type="compositionally biased region" description="Polar residues" evidence="5">
    <location>
        <begin position="118"/>
        <end position="139"/>
    </location>
</feature>
<evidence type="ECO:0000256" key="4">
    <source>
        <dbReference type="PROSITE-ProRule" id="PRU00146"/>
    </source>
</evidence>
<feature type="compositionally biased region" description="Polar residues" evidence="5">
    <location>
        <begin position="307"/>
        <end position="317"/>
    </location>
</feature>
<feature type="compositionally biased region" description="Polar residues" evidence="5">
    <location>
        <begin position="361"/>
        <end position="370"/>
    </location>
</feature>
<dbReference type="Pfam" id="PF00628">
    <property type="entry name" value="PHD"/>
    <property type="match status" value="1"/>
</dbReference>
<keyword evidence="3" id="KW-0862">Zinc</keyword>
<feature type="compositionally biased region" description="Polar residues" evidence="5">
    <location>
        <begin position="210"/>
        <end position="238"/>
    </location>
</feature>
<dbReference type="InterPro" id="IPR011011">
    <property type="entry name" value="Znf_FYVE_PHD"/>
</dbReference>